<reference evidence="1 2" key="1">
    <citation type="submission" date="2016-02" db="EMBL/GenBank/DDBJ databases">
        <title>Genome analysis of coral dinoflagellate symbionts highlights evolutionary adaptations to a symbiotic lifestyle.</title>
        <authorList>
            <person name="Aranda M."/>
            <person name="Li Y."/>
            <person name="Liew Y.J."/>
            <person name="Baumgarten S."/>
            <person name="Simakov O."/>
            <person name="Wilson M."/>
            <person name="Piel J."/>
            <person name="Ashoor H."/>
            <person name="Bougouffa S."/>
            <person name="Bajic V.B."/>
            <person name="Ryu T."/>
            <person name="Ravasi T."/>
            <person name="Bayer T."/>
            <person name="Micklem G."/>
            <person name="Kim H."/>
            <person name="Bhak J."/>
            <person name="Lajeunesse T.C."/>
            <person name="Voolstra C.R."/>
        </authorList>
    </citation>
    <scope>NUCLEOTIDE SEQUENCE [LARGE SCALE GENOMIC DNA]</scope>
    <source>
        <strain evidence="1 2">CCMP2467</strain>
    </source>
</reference>
<accession>A0A1Q9DJ85</accession>
<dbReference type="AlphaFoldDB" id="A0A1Q9DJ85"/>
<dbReference type="Proteomes" id="UP000186817">
    <property type="component" value="Unassembled WGS sequence"/>
</dbReference>
<organism evidence="1 2">
    <name type="scientific">Symbiodinium microadriaticum</name>
    <name type="common">Dinoflagellate</name>
    <name type="synonym">Zooxanthella microadriatica</name>
    <dbReference type="NCBI Taxonomy" id="2951"/>
    <lineage>
        <taxon>Eukaryota</taxon>
        <taxon>Sar</taxon>
        <taxon>Alveolata</taxon>
        <taxon>Dinophyceae</taxon>
        <taxon>Suessiales</taxon>
        <taxon>Symbiodiniaceae</taxon>
        <taxon>Symbiodinium</taxon>
    </lineage>
</organism>
<comment type="caution">
    <text evidence="1">The sequence shown here is derived from an EMBL/GenBank/DDBJ whole genome shotgun (WGS) entry which is preliminary data.</text>
</comment>
<name>A0A1Q9DJ85_SYMMI</name>
<gene>
    <name evidence="1" type="ORF">AK812_SmicGene22657</name>
</gene>
<sequence>MRPSGWDEERLSALNGCFLSLSPASQSLADAGGDADLKQLQVFCYETCSVPQFCTVAEVAHRPLPPGAHFQCENAELLDWGGKGWQRCTKLRLDVLKCSVDRAAHAASARASRSAAVVITVTLTSARWHWSLALLLLAGGLAANPEGNNSTPALTFPRRRHMAEQTLAIPWSMREEEDCDSFHGRKYGDEDAGDADATVVTVIITAASIMNNCDIITDIMTFI</sequence>
<proteinExistence type="predicted"/>
<keyword evidence="2" id="KW-1185">Reference proteome</keyword>
<evidence type="ECO:0000313" key="1">
    <source>
        <dbReference type="EMBL" id="OLP95247.1"/>
    </source>
</evidence>
<dbReference type="EMBL" id="LSRX01000511">
    <property type="protein sequence ID" value="OLP95247.1"/>
    <property type="molecule type" value="Genomic_DNA"/>
</dbReference>
<protein>
    <submittedName>
        <fullName evidence="1">Uncharacterized protein</fullName>
    </submittedName>
</protein>
<evidence type="ECO:0000313" key="2">
    <source>
        <dbReference type="Proteomes" id="UP000186817"/>
    </source>
</evidence>